<evidence type="ECO:0000313" key="4">
    <source>
        <dbReference type="Proteomes" id="UP000001555"/>
    </source>
</evidence>
<organism>
    <name type="scientific">Ixodes scapularis</name>
    <name type="common">Black-legged tick</name>
    <name type="synonym">Deer tick</name>
    <dbReference type="NCBI Taxonomy" id="6945"/>
    <lineage>
        <taxon>Eukaryota</taxon>
        <taxon>Metazoa</taxon>
        <taxon>Ecdysozoa</taxon>
        <taxon>Arthropoda</taxon>
        <taxon>Chelicerata</taxon>
        <taxon>Arachnida</taxon>
        <taxon>Acari</taxon>
        <taxon>Parasitiformes</taxon>
        <taxon>Ixodida</taxon>
        <taxon>Ixodoidea</taxon>
        <taxon>Ixodidae</taxon>
        <taxon>Ixodinae</taxon>
        <taxon>Ixodes</taxon>
    </lineage>
</organism>
<name>B7QCV7_IXOSC</name>
<dbReference type="VEuPathDB" id="VectorBase:ISCW012468"/>
<dbReference type="Proteomes" id="UP000001555">
    <property type="component" value="Unassembled WGS sequence"/>
</dbReference>
<evidence type="ECO:0000256" key="1">
    <source>
        <dbReference type="SAM" id="MobiDB-lite"/>
    </source>
</evidence>
<sequence>MLSVAQEVVAPAVPTSEAAQAGNRLRRGVRRTPRRPAPSTLRRDTSGTQGRPSPHLLRRGRRFCTTLNKGVPFLA</sequence>
<dbReference type="HOGENOM" id="CLU_2673869_0_0_1"/>
<dbReference type="EnsemblMetazoa" id="ISCW012468-RA">
    <property type="protein sequence ID" value="ISCW012468-PA"/>
    <property type="gene ID" value="ISCW012468"/>
</dbReference>
<dbReference type="AlphaFoldDB" id="B7QCV7"/>
<gene>
    <name evidence="2" type="ORF">IscW_ISCW012468</name>
</gene>
<reference evidence="3" key="2">
    <citation type="submission" date="2020-05" db="UniProtKB">
        <authorList>
            <consortium name="EnsemblMetazoa"/>
        </authorList>
    </citation>
    <scope>IDENTIFICATION</scope>
    <source>
        <strain evidence="3">wikel</strain>
    </source>
</reference>
<protein>
    <submittedName>
        <fullName evidence="2 3">Uncharacterized protein</fullName>
    </submittedName>
</protein>
<evidence type="ECO:0000313" key="3">
    <source>
        <dbReference type="EnsemblMetazoa" id="ISCW012468-PA"/>
    </source>
</evidence>
<proteinExistence type="predicted"/>
<reference evidence="2 4" key="1">
    <citation type="submission" date="2008-03" db="EMBL/GenBank/DDBJ databases">
        <title>Annotation of Ixodes scapularis.</title>
        <authorList>
            <consortium name="Ixodes scapularis Genome Project Consortium"/>
            <person name="Caler E."/>
            <person name="Hannick L.I."/>
            <person name="Bidwell S."/>
            <person name="Joardar V."/>
            <person name="Thiagarajan M."/>
            <person name="Amedeo P."/>
            <person name="Galinsky K.J."/>
            <person name="Schobel S."/>
            <person name="Inman J."/>
            <person name="Hostetler J."/>
            <person name="Miller J."/>
            <person name="Hammond M."/>
            <person name="Megy K."/>
            <person name="Lawson D."/>
            <person name="Kodira C."/>
            <person name="Sutton G."/>
            <person name="Meyer J."/>
            <person name="Hill C.A."/>
            <person name="Birren B."/>
            <person name="Nene V."/>
            <person name="Collins F."/>
            <person name="Alarcon-Chaidez F."/>
            <person name="Wikel S."/>
            <person name="Strausberg R."/>
        </authorList>
    </citation>
    <scope>NUCLEOTIDE SEQUENCE [LARGE SCALE GENOMIC DNA]</scope>
    <source>
        <strain evidence="4">Wikel</strain>
        <strain evidence="2">Wikel colony</strain>
    </source>
</reference>
<accession>B7QCV7</accession>
<feature type="region of interest" description="Disordered" evidence="1">
    <location>
        <begin position="1"/>
        <end position="61"/>
    </location>
</feature>
<dbReference type="EMBL" id="DS909704">
    <property type="protein sequence ID" value="EEC16679.1"/>
    <property type="molecule type" value="Genomic_DNA"/>
</dbReference>
<dbReference type="VEuPathDB" id="VectorBase:ISCI012468"/>
<keyword evidence="4" id="KW-1185">Reference proteome</keyword>
<dbReference type="PaxDb" id="6945-B7QCV7"/>
<dbReference type="InParanoid" id="B7QCV7"/>
<feature type="compositionally biased region" description="Basic residues" evidence="1">
    <location>
        <begin position="24"/>
        <end position="34"/>
    </location>
</feature>
<dbReference type="EMBL" id="ABJB011042284">
    <property type="status" value="NOT_ANNOTATED_CDS"/>
    <property type="molecule type" value="Genomic_DNA"/>
</dbReference>
<evidence type="ECO:0000313" key="2">
    <source>
        <dbReference type="EMBL" id="EEC16679.1"/>
    </source>
</evidence>